<evidence type="ECO:0000313" key="3">
    <source>
        <dbReference type="EMBL" id="PAT36891.1"/>
    </source>
</evidence>
<dbReference type="Proteomes" id="UP000218054">
    <property type="component" value="Unassembled WGS sequence"/>
</dbReference>
<protein>
    <submittedName>
        <fullName evidence="3">DEAD/DEAH box helicase</fullName>
    </submittedName>
</protein>
<dbReference type="AlphaFoldDB" id="A0A2A2AGN1"/>
<keyword evidence="4" id="KW-1185">Reference proteome</keyword>
<dbReference type="GO" id="GO:0003677">
    <property type="term" value="F:DNA binding"/>
    <property type="evidence" value="ECO:0007669"/>
    <property type="project" value="InterPro"/>
</dbReference>
<keyword evidence="3" id="KW-0067">ATP-binding</keyword>
<accession>A0A2A2AGN1</accession>
<dbReference type="GO" id="GO:0005524">
    <property type="term" value="F:ATP binding"/>
    <property type="evidence" value="ECO:0007669"/>
    <property type="project" value="InterPro"/>
</dbReference>
<name>A0A2A2AGN1_9BURK</name>
<sequence length="916" mass="102897">MRLQFTHQDYQTRAVQAVVQAFDGQPMASTAFSLQQSPGSVEYATDGSIANRLWIAEAQMLQNVRKVQAANGIEPAAELVADHAENGESPGVFCPHFTLEMETGTGKTYTFIKTMYELNKVYGFKKFVIVVPSVAIREGTMKNLAITRQHFAQDYDNVPCVPILYDSARLNDLRHFAQSDALSVLVINIDSFAKDGNKINQQGERAFAPIEYIRAINPIVIVDEPQKFETEIRQKALRDLNPLCTLRYSATHKNAYNRLYSLNPVQAYDLGLVKQIEVDGIEGQDGHNQAFVELVRIEPKAKSMTARVRMDVNGANGVLRKEVSIKPGDDLHEKSKGRDVYQQGYVLNDIRGDEIEFSGGRVLRVGQRQDAMQDAVQRYQMERTIAAHFAKLKQLQPLGIKVLSLFFIDKVAHYRQYDADGQPQPGKFAQWFEDIFTQYARKYPDLIAHPASQVHNGYFSGDRKGKGSKAQTIWKDTGGHTAKDDDTYALIMRDKERLLSLDEPLQFIFSHSALREGWDNPNVFQICTLNDTQSTLKKRQEIGRGLRLCVNAQGERVHDKAINVLTVVANESYESFARQLQAEIEEDTGASFAGRTKNARAKVRVARKELNPEEQALFEAIWQKINYQTRYSVKLDSKRLIADCIKALGDSQQYPPVQRPQVQASKAKIVMDAQGISGVLSGTGQHEVRLPAVVPDVYAYIQSRVHISRASVFAILDGCGRMAELTVNPQAFLDMAVQAMRNTLQALQVEGIEYREINGRRYEMTLFEPVETYLSSVYPPGPDARTPPLHKTLMQAQPLQAPGKAPAFDCVPSDSEVESRFARDCALDARVRFFFKLPGAFKIDTPLGRYNPDWAVVFEDDRRVYFVAETKSSLVDGALRRNETLKIECGKKHFAARGDDGQVMFKAVDGLSKLLG</sequence>
<dbReference type="GO" id="GO:0005829">
    <property type="term" value="C:cytosol"/>
    <property type="evidence" value="ECO:0007669"/>
    <property type="project" value="TreeGrafter"/>
</dbReference>
<proteinExistence type="predicted"/>
<gene>
    <name evidence="3" type="ORF">CK625_09305</name>
</gene>
<dbReference type="Pfam" id="PF19778">
    <property type="entry name" value="RE_endonuc"/>
    <property type="match status" value="1"/>
</dbReference>
<dbReference type="EMBL" id="NSJB01000006">
    <property type="protein sequence ID" value="PAT36891.1"/>
    <property type="molecule type" value="Genomic_DNA"/>
</dbReference>
<dbReference type="SUPFAM" id="SSF52540">
    <property type="entry name" value="P-loop containing nucleoside triphosphate hydrolases"/>
    <property type="match status" value="1"/>
</dbReference>
<dbReference type="InterPro" id="IPR050742">
    <property type="entry name" value="Helicase_Restrict-Modif_Enz"/>
</dbReference>
<evidence type="ECO:0000313" key="4">
    <source>
        <dbReference type="Proteomes" id="UP000218054"/>
    </source>
</evidence>
<comment type="caution">
    <text evidence="3">The sequence shown here is derived from an EMBL/GenBank/DDBJ whole genome shotgun (WGS) entry which is preliminary data.</text>
</comment>
<dbReference type="GO" id="GO:0004386">
    <property type="term" value="F:helicase activity"/>
    <property type="evidence" value="ECO:0007669"/>
    <property type="project" value="UniProtKB-KW"/>
</dbReference>
<dbReference type="InterPro" id="IPR006935">
    <property type="entry name" value="Helicase/UvrB_N"/>
</dbReference>
<keyword evidence="3" id="KW-0347">Helicase</keyword>
<dbReference type="InterPro" id="IPR027417">
    <property type="entry name" value="P-loop_NTPase"/>
</dbReference>
<evidence type="ECO:0000259" key="1">
    <source>
        <dbReference type="Pfam" id="PF04851"/>
    </source>
</evidence>
<feature type="domain" description="Helicase/UvrB N-terminal" evidence="1">
    <location>
        <begin position="68"/>
        <end position="253"/>
    </location>
</feature>
<dbReference type="InterPro" id="IPR045572">
    <property type="entry name" value="RE_endonuc_C"/>
</dbReference>
<feature type="domain" description="Type III restriction enzyme C-terminal endonuclease" evidence="2">
    <location>
        <begin position="808"/>
        <end position="908"/>
    </location>
</feature>
<dbReference type="PANTHER" id="PTHR47396">
    <property type="entry name" value="TYPE I RESTRICTION ENZYME ECOKI R PROTEIN"/>
    <property type="match status" value="1"/>
</dbReference>
<dbReference type="GO" id="GO:0015668">
    <property type="term" value="F:type III site-specific deoxyribonuclease activity"/>
    <property type="evidence" value="ECO:0007669"/>
    <property type="project" value="InterPro"/>
</dbReference>
<reference evidence="3 4" key="1">
    <citation type="submission" date="2017-08" db="EMBL/GenBank/DDBJ databases">
        <title>WGS of Clinical strains of the CDC Group NO-1 linked to zoonotic infections in humans.</title>
        <authorList>
            <person name="Bernier A.-M."/>
            <person name="Bernard K."/>
        </authorList>
    </citation>
    <scope>NUCLEOTIDE SEQUENCE [LARGE SCALE GENOMIC DNA]</scope>
    <source>
        <strain evidence="3 4">NML00-0135</strain>
    </source>
</reference>
<dbReference type="Pfam" id="PF04851">
    <property type="entry name" value="ResIII"/>
    <property type="match status" value="1"/>
</dbReference>
<keyword evidence="3" id="KW-0378">Hydrolase</keyword>
<organism evidence="3 4">
    <name type="scientific">Vandammella animalimorsus</name>
    <dbReference type="NCBI Taxonomy" id="2029117"/>
    <lineage>
        <taxon>Bacteria</taxon>
        <taxon>Pseudomonadati</taxon>
        <taxon>Pseudomonadota</taxon>
        <taxon>Betaproteobacteria</taxon>
        <taxon>Burkholderiales</taxon>
        <taxon>Comamonadaceae</taxon>
        <taxon>Vandammella</taxon>
    </lineage>
</organism>
<evidence type="ECO:0000259" key="2">
    <source>
        <dbReference type="Pfam" id="PF19778"/>
    </source>
</evidence>
<keyword evidence="3" id="KW-0547">Nucleotide-binding</keyword>
<dbReference type="PANTHER" id="PTHR47396:SF1">
    <property type="entry name" value="ATP-DEPENDENT HELICASE IRC3-RELATED"/>
    <property type="match status" value="1"/>
</dbReference>
<dbReference type="Gene3D" id="3.40.50.300">
    <property type="entry name" value="P-loop containing nucleotide triphosphate hydrolases"/>
    <property type="match status" value="2"/>
</dbReference>